<proteinExistence type="predicted"/>
<gene>
    <name evidence="1" type="ORF">HWI92_23680</name>
</gene>
<evidence type="ECO:0008006" key="3">
    <source>
        <dbReference type="Google" id="ProtNLM"/>
    </source>
</evidence>
<accession>A0ABX7IDU4</accession>
<dbReference type="Proteomes" id="UP000612680">
    <property type="component" value="Chromosome"/>
</dbReference>
<dbReference type="EMBL" id="CP056775">
    <property type="protein sequence ID" value="QRR04329.1"/>
    <property type="molecule type" value="Genomic_DNA"/>
</dbReference>
<evidence type="ECO:0000313" key="1">
    <source>
        <dbReference type="EMBL" id="QRR04329.1"/>
    </source>
</evidence>
<reference evidence="1 2" key="1">
    <citation type="submission" date="2020-06" db="EMBL/GenBank/DDBJ databases">
        <title>Dyadobacter sandarakinus sp. nov., isolated from the soil of the Arctic Yellow River Station.</title>
        <authorList>
            <person name="Zhang Y."/>
            <person name="Peng F."/>
        </authorList>
    </citation>
    <scope>NUCLEOTIDE SEQUENCE [LARGE SCALE GENOMIC DNA]</scope>
    <source>
        <strain evidence="1 2">Q3-56</strain>
    </source>
</reference>
<organism evidence="1 2">
    <name type="scientific">Dyadobacter sandarakinus</name>
    <dbReference type="NCBI Taxonomy" id="2747268"/>
    <lineage>
        <taxon>Bacteria</taxon>
        <taxon>Pseudomonadati</taxon>
        <taxon>Bacteroidota</taxon>
        <taxon>Cytophagia</taxon>
        <taxon>Cytophagales</taxon>
        <taxon>Spirosomataceae</taxon>
        <taxon>Dyadobacter</taxon>
    </lineage>
</organism>
<sequence>MLWGRVLFDDNLIVEEAESVDALLVKIKQLLLDFHALEPDSYEMRIEYDLTAFFEQFNFLKITRIAEMTGLNGSLLRQYAAGKKHPSARQAERIEATIRQLALQLSEVHIYAH</sequence>
<name>A0ABX7IDU4_9BACT</name>
<protein>
    <recommendedName>
        <fullName evidence="3">XRE family transcriptional regulator</fullName>
    </recommendedName>
</protein>
<keyword evidence="2" id="KW-1185">Reference proteome</keyword>
<evidence type="ECO:0000313" key="2">
    <source>
        <dbReference type="Proteomes" id="UP000612680"/>
    </source>
</evidence>